<dbReference type="AlphaFoldDB" id="A0A3S4XX65"/>
<organism evidence="2 3">
    <name type="scientific">Falsigemmobacter intermedius</name>
    <dbReference type="NCBI Taxonomy" id="1553448"/>
    <lineage>
        <taxon>Bacteria</taxon>
        <taxon>Pseudomonadati</taxon>
        <taxon>Pseudomonadota</taxon>
        <taxon>Alphaproteobacteria</taxon>
        <taxon>Rhodobacterales</taxon>
        <taxon>Paracoccaceae</taxon>
        <taxon>Falsigemmobacter</taxon>
    </lineage>
</organism>
<comment type="caution">
    <text evidence="2">The sequence shown here is derived from an EMBL/GenBank/DDBJ whole genome shotgun (WGS) entry which is preliminary data.</text>
</comment>
<dbReference type="SUPFAM" id="SSF56935">
    <property type="entry name" value="Porins"/>
    <property type="match status" value="1"/>
</dbReference>
<dbReference type="Proteomes" id="UP000287168">
    <property type="component" value="Unassembled WGS sequence"/>
</dbReference>
<name>A0A3S4XX65_9RHOB</name>
<feature type="signal peptide" evidence="1">
    <location>
        <begin position="1"/>
        <end position="21"/>
    </location>
</feature>
<dbReference type="OrthoDB" id="7737345at2"/>
<keyword evidence="1" id="KW-0732">Signal</keyword>
<dbReference type="InterPro" id="IPR023614">
    <property type="entry name" value="Porin_dom_sf"/>
</dbReference>
<protein>
    <recommendedName>
        <fullName evidence="4">Porin</fullName>
    </recommendedName>
</protein>
<evidence type="ECO:0008006" key="4">
    <source>
        <dbReference type="Google" id="ProtNLM"/>
    </source>
</evidence>
<dbReference type="Gene3D" id="2.40.160.10">
    <property type="entry name" value="Porin"/>
    <property type="match status" value="1"/>
</dbReference>
<feature type="chain" id="PRO_5018679268" description="Porin" evidence="1">
    <location>
        <begin position="22"/>
        <end position="295"/>
    </location>
</feature>
<reference evidence="2 3" key="1">
    <citation type="journal article" date="2015" name="Int. J. Syst. Evol. Microbiol.">
        <title>Gemmobacter intermedius sp. nov., isolated from a white stork (Ciconia ciconia).</title>
        <authorList>
            <person name="Kampfer P."/>
            <person name="Jerzak L."/>
            <person name="Wilharm G."/>
            <person name="Golke J."/>
            <person name="Busse H.J."/>
            <person name="Glaeser S.P."/>
        </authorList>
    </citation>
    <scope>NUCLEOTIDE SEQUENCE [LARGE SCALE GENOMIC DNA]</scope>
    <source>
        <strain evidence="2 3">119/4</strain>
    </source>
</reference>
<evidence type="ECO:0000256" key="1">
    <source>
        <dbReference type="SAM" id="SignalP"/>
    </source>
</evidence>
<sequence length="295" mass="30159">MKKISFAVIAAFGLMSGAVSAQGLSGAVTFSGGSSKLSDVPGSANSLGLSGEISTVSPSGFTFDAMLDAGRLKEGGISLNHTALGVGFGWTDGMTRGGVYADHHDLELGLLGDTLPVGNLQQFGLEGGYRSGDLDLSGFLGTGDDFTSYGAALQYAVAPGAVIGGHLTQSKLSSGGMRGHLTSAGIAGGYSFNNNFGVFAGLSRTSSPELESHVNFSGLGAHYVLPTQQPVALSLELRSASAGALGLRGDKLTSTRLGVTIPFGERSSVMPRNSLAHNILNPKRNTLGQTLQNLY</sequence>
<dbReference type="EMBL" id="SBLC01000004">
    <property type="protein sequence ID" value="RWY43476.1"/>
    <property type="molecule type" value="Genomic_DNA"/>
</dbReference>
<evidence type="ECO:0000313" key="3">
    <source>
        <dbReference type="Proteomes" id="UP000287168"/>
    </source>
</evidence>
<evidence type="ECO:0000313" key="2">
    <source>
        <dbReference type="EMBL" id="RWY43476.1"/>
    </source>
</evidence>
<accession>A0A3S4XX65</accession>
<keyword evidence="3" id="KW-1185">Reference proteome</keyword>
<proteinExistence type="predicted"/>
<dbReference type="RefSeq" id="WP_128486816.1">
    <property type="nucleotide sequence ID" value="NZ_JBHLXB010000050.1"/>
</dbReference>
<gene>
    <name evidence="2" type="ORF">EP867_03450</name>
</gene>